<comment type="caution">
    <text evidence="1">The sequence shown here is derived from an EMBL/GenBank/DDBJ whole genome shotgun (WGS) entry which is preliminary data.</text>
</comment>
<reference evidence="1 2" key="1">
    <citation type="submission" date="2024-11" db="EMBL/GenBank/DDBJ databases">
        <title>A near-complete genome assembly of Cinchona calisaya.</title>
        <authorList>
            <person name="Lian D.C."/>
            <person name="Zhao X.W."/>
            <person name="Wei L."/>
        </authorList>
    </citation>
    <scope>NUCLEOTIDE SEQUENCE [LARGE SCALE GENOMIC DNA]</scope>
    <source>
        <tissue evidence="1">Nenye</tissue>
    </source>
</reference>
<evidence type="ECO:0000313" key="2">
    <source>
        <dbReference type="Proteomes" id="UP001630127"/>
    </source>
</evidence>
<keyword evidence="2" id="KW-1185">Reference proteome</keyword>
<dbReference type="AlphaFoldDB" id="A0ABD2YFQ3"/>
<protein>
    <submittedName>
        <fullName evidence="1">Uncharacterized protein</fullName>
    </submittedName>
</protein>
<dbReference type="Proteomes" id="UP001630127">
    <property type="component" value="Unassembled WGS sequence"/>
</dbReference>
<accession>A0ABD2YFQ3</accession>
<proteinExistence type="predicted"/>
<evidence type="ECO:0000313" key="1">
    <source>
        <dbReference type="EMBL" id="KAL3506219.1"/>
    </source>
</evidence>
<name>A0ABD2YFQ3_9GENT</name>
<gene>
    <name evidence="1" type="ORF">ACH5RR_031601</name>
</gene>
<organism evidence="1 2">
    <name type="scientific">Cinchona calisaya</name>
    <dbReference type="NCBI Taxonomy" id="153742"/>
    <lineage>
        <taxon>Eukaryota</taxon>
        <taxon>Viridiplantae</taxon>
        <taxon>Streptophyta</taxon>
        <taxon>Embryophyta</taxon>
        <taxon>Tracheophyta</taxon>
        <taxon>Spermatophyta</taxon>
        <taxon>Magnoliopsida</taxon>
        <taxon>eudicotyledons</taxon>
        <taxon>Gunneridae</taxon>
        <taxon>Pentapetalae</taxon>
        <taxon>asterids</taxon>
        <taxon>lamiids</taxon>
        <taxon>Gentianales</taxon>
        <taxon>Rubiaceae</taxon>
        <taxon>Cinchonoideae</taxon>
        <taxon>Cinchoneae</taxon>
        <taxon>Cinchona</taxon>
    </lineage>
</organism>
<sequence length="122" mass="13497">MAAPHHSPYWKALILAHDVVLNKFQWHVGTGETISVADLISTRDTWNLDLIKNFLPPFKIQAILAIPFVSIPNQHYWLSSTGQCTSVSAYSSTHLAMAYLPAVALAYAVPTKDYLFPLAAQS</sequence>
<dbReference type="EMBL" id="JBJUIK010000013">
    <property type="protein sequence ID" value="KAL3506219.1"/>
    <property type="molecule type" value="Genomic_DNA"/>
</dbReference>